<keyword evidence="2" id="KW-1185">Reference proteome</keyword>
<accession>A0ACA9YDC3</accession>
<evidence type="ECO:0000313" key="1">
    <source>
        <dbReference type="EMBL" id="CAH6723059.1"/>
    </source>
</evidence>
<protein>
    <submittedName>
        <fullName evidence="1">Protein Ecm3p</fullName>
    </submittedName>
</protein>
<organism evidence="1 2">
    <name type="scientific">[Candida] jaroonii</name>
    <dbReference type="NCBI Taxonomy" id="467808"/>
    <lineage>
        <taxon>Eukaryota</taxon>
        <taxon>Fungi</taxon>
        <taxon>Dikarya</taxon>
        <taxon>Ascomycota</taxon>
        <taxon>Saccharomycotina</taxon>
        <taxon>Pichiomycetes</taxon>
        <taxon>Debaryomycetaceae</taxon>
        <taxon>Yamadazyma</taxon>
    </lineage>
</organism>
<sequence>MSVDLGSVIYSAVKPIFKIYFIVALGFYLAKKNILTVSTCRDISDTIVTAILPCLVFENIVANLKSSDIKNLGIVFFTASLLFGTGLILAYIIFIVTRSPKKWLGGLLSVGLFPNISDLPIAYMQTLSNGGLVFSDAEGDKGVAYICIFLAAQALFQFSFGLYELISWDFRQELVDEENQIEKDLTNEDSESGSEKRDRRKNSNEITEDTDVDRISLPRITTPEDELSFDDDLSISSSLAGEVEAPPPTDIGQSSINGSPVRKLSTNRDSISQQLSRRVSRMRRNSVSSNPGQNILQPTRSRDLRTLKSQDMNDVINEYSEFDTLRTAEAQTVLSSAGEGMVLVKSVSAKSQHVPLKQKVKKRIISMLKNFISPVSFTLILSIAVAMSPPLKALFVKSTFHIPNAPDGQPPLSFVMDTVSYIGNASVPLGLILLGATIARLEIKSMPEGFWKTAVGITIARLVILPIIGVGITTGMYKGGWYGDDKLLRFVSVLEYGLPSATSLVYFTAFYTDPNSKTHVQMDCLAVALIFQYTALCITLPFLVSFTIKVSLGY</sequence>
<name>A0ACA9YDC3_9ASCO</name>
<reference evidence="1" key="1">
    <citation type="submission" date="2022-06" db="EMBL/GenBank/DDBJ databases">
        <authorList>
            <person name="Legras J.-L."/>
            <person name="Devillers H."/>
            <person name="Grondin C."/>
        </authorList>
    </citation>
    <scope>NUCLEOTIDE SEQUENCE</scope>
    <source>
        <strain evidence="1">CLIB 1444</strain>
    </source>
</reference>
<dbReference type="Proteomes" id="UP001152531">
    <property type="component" value="Unassembled WGS sequence"/>
</dbReference>
<dbReference type="EMBL" id="CALSDN010000012">
    <property type="protein sequence ID" value="CAH6723059.1"/>
    <property type="molecule type" value="Genomic_DNA"/>
</dbReference>
<comment type="caution">
    <text evidence="1">The sequence shown here is derived from an EMBL/GenBank/DDBJ whole genome shotgun (WGS) entry which is preliminary data.</text>
</comment>
<evidence type="ECO:0000313" key="2">
    <source>
        <dbReference type="Proteomes" id="UP001152531"/>
    </source>
</evidence>
<gene>
    <name evidence="1" type="ORF">CLIB1444_12S03334</name>
</gene>
<proteinExistence type="predicted"/>